<keyword evidence="3" id="KW-1185">Reference proteome</keyword>
<keyword evidence="1" id="KW-1133">Transmembrane helix</keyword>
<name>D6W6V2_TRICA</name>
<dbReference type="AlphaFoldDB" id="D6W6V2"/>
<proteinExistence type="predicted"/>
<dbReference type="EMBL" id="KQ971307">
    <property type="protein sequence ID" value="EFA11451.2"/>
    <property type="molecule type" value="Genomic_DNA"/>
</dbReference>
<feature type="transmembrane region" description="Helical" evidence="1">
    <location>
        <begin position="297"/>
        <end position="314"/>
    </location>
</feature>
<keyword evidence="1" id="KW-0472">Membrane</keyword>
<dbReference type="HOGENOM" id="CLU_641487_0_0_1"/>
<evidence type="ECO:0000256" key="1">
    <source>
        <dbReference type="SAM" id="Phobius"/>
    </source>
</evidence>
<dbReference type="InParanoid" id="D6W6V2"/>
<sequence>MEALLHELDQFVYVPMTRAASRLVVAFVANRFFGEIAFNSVPRAFIKLGCYFGVIHLFFLVSFELFLFSISTIMIFAACFCIALLLKKMLKWDVQKTLKILILIYSWFCFRIHTERGDFDEFILIFVILAIKLLCAAETLEKKATFKLPKVFVLVSYLCYLPWITFTDFVQLFDKRNQVNQDWWRMVTSAASRVILYKLMSFKMIDYDIVGDFLLKPQIFSILRAAQFRTKYYYTAQVVEFEILALGLKKFEWLRHSVFDFHVAEFSILIKDCFLNLNIPLTTYIRDKIAAAKDKRVVLFHVLAIIFIVATYNIRYSVLWMLVLGSMYLQEKALHALASYYDICLFTCPTPFCYHNFGSRKYSYCFLYSVLVVHNQFRISILFVSPTTVNFMSSFTCTLFAIAIDMVIILLMSMKRKTGEFHYFRYLKKD</sequence>
<dbReference type="KEGG" id="tca:103313026"/>
<feature type="transmembrane region" description="Helical" evidence="1">
    <location>
        <begin position="122"/>
        <end position="140"/>
    </location>
</feature>
<dbReference type="Proteomes" id="UP000007266">
    <property type="component" value="Linkage group 1"/>
</dbReference>
<feature type="transmembrane region" description="Helical" evidence="1">
    <location>
        <begin position="391"/>
        <end position="412"/>
    </location>
</feature>
<feature type="transmembrane region" description="Helical" evidence="1">
    <location>
        <begin position="67"/>
        <end position="86"/>
    </location>
</feature>
<protein>
    <submittedName>
        <fullName evidence="2">Uncharacterized protein</fullName>
    </submittedName>
</protein>
<organism evidence="2 3">
    <name type="scientific">Tribolium castaneum</name>
    <name type="common">Red flour beetle</name>
    <dbReference type="NCBI Taxonomy" id="7070"/>
    <lineage>
        <taxon>Eukaryota</taxon>
        <taxon>Metazoa</taxon>
        <taxon>Ecdysozoa</taxon>
        <taxon>Arthropoda</taxon>
        <taxon>Hexapoda</taxon>
        <taxon>Insecta</taxon>
        <taxon>Pterygota</taxon>
        <taxon>Neoptera</taxon>
        <taxon>Endopterygota</taxon>
        <taxon>Coleoptera</taxon>
        <taxon>Polyphaga</taxon>
        <taxon>Cucujiformia</taxon>
        <taxon>Tenebrionidae</taxon>
        <taxon>Tenebrionidae incertae sedis</taxon>
        <taxon>Tribolium</taxon>
    </lineage>
</organism>
<reference evidence="2 3" key="2">
    <citation type="journal article" date="2010" name="Nucleic Acids Res.">
        <title>BeetleBase in 2010: revisions to provide comprehensive genomic information for Tribolium castaneum.</title>
        <authorList>
            <person name="Kim H.S."/>
            <person name="Murphy T."/>
            <person name="Xia J."/>
            <person name="Caragea D."/>
            <person name="Park Y."/>
            <person name="Beeman R.W."/>
            <person name="Lorenzen M.D."/>
            <person name="Butcher S."/>
            <person name="Manak J.R."/>
            <person name="Brown S.J."/>
        </authorList>
    </citation>
    <scope>GENOME REANNOTATION</scope>
    <source>
        <strain evidence="2 3">Georgia GA2</strain>
    </source>
</reference>
<evidence type="ECO:0000313" key="2">
    <source>
        <dbReference type="EMBL" id="EFA11451.2"/>
    </source>
</evidence>
<evidence type="ECO:0000313" key="3">
    <source>
        <dbReference type="Proteomes" id="UP000007266"/>
    </source>
</evidence>
<dbReference type="OrthoDB" id="6717407at2759"/>
<keyword evidence="1" id="KW-0812">Transmembrane</keyword>
<gene>
    <name evidence="2" type="primary">AUGUSTUS-3.0.2_13636</name>
    <name evidence="2" type="ORF">TcasGA2_TC013636</name>
</gene>
<accession>D6W6V2</accession>
<feature type="transmembrane region" description="Helical" evidence="1">
    <location>
        <begin position="152"/>
        <end position="171"/>
    </location>
</feature>
<reference evidence="2 3" key="1">
    <citation type="journal article" date="2008" name="Nature">
        <title>The genome of the model beetle and pest Tribolium castaneum.</title>
        <authorList>
            <consortium name="Tribolium Genome Sequencing Consortium"/>
            <person name="Richards S."/>
            <person name="Gibbs R.A."/>
            <person name="Weinstock G.M."/>
            <person name="Brown S.J."/>
            <person name="Denell R."/>
            <person name="Beeman R.W."/>
            <person name="Gibbs R."/>
            <person name="Beeman R.W."/>
            <person name="Brown S.J."/>
            <person name="Bucher G."/>
            <person name="Friedrich M."/>
            <person name="Grimmelikhuijzen C.J."/>
            <person name="Klingler M."/>
            <person name="Lorenzen M."/>
            <person name="Richards S."/>
            <person name="Roth S."/>
            <person name="Schroder R."/>
            <person name="Tautz D."/>
            <person name="Zdobnov E.M."/>
            <person name="Muzny D."/>
            <person name="Gibbs R.A."/>
            <person name="Weinstock G.M."/>
            <person name="Attaway T."/>
            <person name="Bell S."/>
            <person name="Buhay C.J."/>
            <person name="Chandrabose M.N."/>
            <person name="Chavez D."/>
            <person name="Clerk-Blankenburg K.P."/>
            <person name="Cree A."/>
            <person name="Dao M."/>
            <person name="Davis C."/>
            <person name="Chacko J."/>
            <person name="Dinh H."/>
            <person name="Dugan-Rocha S."/>
            <person name="Fowler G."/>
            <person name="Garner T.T."/>
            <person name="Garnes J."/>
            <person name="Gnirke A."/>
            <person name="Hawes A."/>
            <person name="Hernandez J."/>
            <person name="Hines S."/>
            <person name="Holder M."/>
            <person name="Hume J."/>
            <person name="Jhangiani S.N."/>
            <person name="Joshi V."/>
            <person name="Khan Z.M."/>
            <person name="Jackson L."/>
            <person name="Kovar C."/>
            <person name="Kowis A."/>
            <person name="Lee S."/>
            <person name="Lewis L.R."/>
            <person name="Margolis J."/>
            <person name="Morgan M."/>
            <person name="Nazareth L.V."/>
            <person name="Nguyen N."/>
            <person name="Okwuonu G."/>
            <person name="Parker D."/>
            <person name="Richards S."/>
            <person name="Ruiz S.J."/>
            <person name="Santibanez J."/>
            <person name="Savard J."/>
            <person name="Scherer S.E."/>
            <person name="Schneider B."/>
            <person name="Sodergren E."/>
            <person name="Tautz D."/>
            <person name="Vattahil S."/>
            <person name="Villasana D."/>
            <person name="White C.S."/>
            <person name="Wright R."/>
            <person name="Park Y."/>
            <person name="Beeman R.W."/>
            <person name="Lord J."/>
            <person name="Oppert B."/>
            <person name="Lorenzen M."/>
            <person name="Brown S."/>
            <person name="Wang L."/>
            <person name="Savard J."/>
            <person name="Tautz D."/>
            <person name="Richards S."/>
            <person name="Weinstock G."/>
            <person name="Gibbs R.A."/>
            <person name="Liu Y."/>
            <person name="Worley K."/>
            <person name="Weinstock G."/>
            <person name="Elsik C.G."/>
            <person name="Reese J.T."/>
            <person name="Elhaik E."/>
            <person name="Landan G."/>
            <person name="Graur D."/>
            <person name="Arensburger P."/>
            <person name="Atkinson P."/>
            <person name="Beeman R.W."/>
            <person name="Beidler J."/>
            <person name="Brown S.J."/>
            <person name="Demuth J.P."/>
            <person name="Drury D.W."/>
            <person name="Du Y.Z."/>
            <person name="Fujiwara H."/>
            <person name="Lorenzen M."/>
            <person name="Maselli V."/>
            <person name="Osanai M."/>
            <person name="Park Y."/>
            <person name="Robertson H.M."/>
            <person name="Tu Z."/>
            <person name="Wang J.J."/>
            <person name="Wang S."/>
            <person name="Richards S."/>
            <person name="Song H."/>
            <person name="Zhang L."/>
            <person name="Sodergren E."/>
            <person name="Werner D."/>
            <person name="Stanke M."/>
            <person name="Morgenstern B."/>
            <person name="Solovyev V."/>
            <person name="Kosarev P."/>
            <person name="Brown G."/>
            <person name="Chen H.C."/>
            <person name="Ermolaeva O."/>
            <person name="Hlavina W."/>
            <person name="Kapustin Y."/>
            <person name="Kiryutin B."/>
            <person name="Kitts P."/>
            <person name="Maglott D."/>
            <person name="Pruitt K."/>
            <person name="Sapojnikov V."/>
            <person name="Souvorov A."/>
            <person name="Mackey A.J."/>
            <person name="Waterhouse R.M."/>
            <person name="Wyder S."/>
            <person name="Zdobnov E.M."/>
            <person name="Zdobnov E.M."/>
            <person name="Wyder S."/>
            <person name="Kriventseva E.V."/>
            <person name="Kadowaki T."/>
            <person name="Bork P."/>
            <person name="Aranda M."/>
            <person name="Bao R."/>
            <person name="Beermann A."/>
            <person name="Berns N."/>
            <person name="Bolognesi R."/>
            <person name="Bonneton F."/>
            <person name="Bopp D."/>
            <person name="Brown S.J."/>
            <person name="Bucher G."/>
            <person name="Butts T."/>
            <person name="Chaumot A."/>
            <person name="Denell R.E."/>
            <person name="Ferrier D.E."/>
            <person name="Friedrich M."/>
            <person name="Gordon C.M."/>
            <person name="Jindra M."/>
            <person name="Klingler M."/>
            <person name="Lan Q."/>
            <person name="Lattorff H.M."/>
            <person name="Laudet V."/>
            <person name="von Levetsow C."/>
            <person name="Liu Z."/>
            <person name="Lutz R."/>
            <person name="Lynch J.A."/>
            <person name="da Fonseca R.N."/>
            <person name="Posnien N."/>
            <person name="Reuter R."/>
            <person name="Roth S."/>
            <person name="Savard J."/>
            <person name="Schinko J.B."/>
            <person name="Schmitt C."/>
            <person name="Schoppmeier M."/>
            <person name="Schroder R."/>
            <person name="Shippy T.D."/>
            <person name="Simonnet F."/>
            <person name="Marques-Souza H."/>
            <person name="Tautz D."/>
            <person name="Tomoyasu Y."/>
            <person name="Trauner J."/>
            <person name="Van der Zee M."/>
            <person name="Vervoort M."/>
            <person name="Wittkopp N."/>
            <person name="Wimmer E.A."/>
            <person name="Yang X."/>
            <person name="Jones A.K."/>
            <person name="Sattelle D.B."/>
            <person name="Ebert P.R."/>
            <person name="Nelson D."/>
            <person name="Scott J.G."/>
            <person name="Beeman R.W."/>
            <person name="Muthukrishnan S."/>
            <person name="Kramer K.J."/>
            <person name="Arakane Y."/>
            <person name="Beeman R.W."/>
            <person name="Zhu Q."/>
            <person name="Hogenkamp D."/>
            <person name="Dixit R."/>
            <person name="Oppert B."/>
            <person name="Jiang H."/>
            <person name="Zou Z."/>
            <person name="Marshall J."/>
            <person name="Elpidina E."/>
            <person name="Vinokurov K."/>
            <person name="Oppert C."/>
            <person name="Zou Z."/>
            <person name="Evans J."/>
            <person name="Lu Z."/>
            <person name="Zhao P."/>
            <person name="Sumathipala N."/>
            <person name="Altincicek B."/>
            <person name="Vilcinskas A."/>
            <person name="Williams M."/>
            <person name="Hultmark D."/>
            <person name="Hetru C."/>
            <person name="Jiang H."/>
            <person name="Grimmelikhuijzen C.J."/>
            <person name="Hauser F."/>
            <person name="Cazzamali G."/>
            <person name="Williamson M."/>
            <person name="Park Y."/>
            <person name="Li B."/>
            <person name="Tanaka Y."/>
            <person name="Predel R."/>
            <person name="Neupert S."/>
            <person name="Schachtner J."/>
            <person name="Verleyen P."/>
            <person name="Raible F."/>
            <person name="Bork P."/>
            <person name="Friedrich M."/>
            <person name="Walden K.K."/>
            <person name="Robertson H.M."/>
            <person name="Angeli S."/>
            <person name="Foret S."/>
            <person name="Bucher G."/>
            <person name="Schuetz S."/>
            <person name="Maleszka R."/>
            <person name="Wimmer E.A."/>
            <person name="Beeman R.W."/>
            <person name="Lorenzen M."/>
            <person name="Tomoyasu Y."/>
            <person name="Miller S.C."/>
            <person name="Grossmann D."/>
            <person name="Bucher G."/>
        </authorList>
    </citation>
    <scope>NUCLEOTIDE SEQUENCE [LARGE SCALE GENOMIC DNA]</scope>
    <source>
        <strain evidence="2 3">Georgia GA2</strain>
    </source>
</reference>